<reference evidence="4" key="1">
    <citation type="submission" date="2022-11" db="EMBL/GenBank/DDBJ databases">
        <authorList>
            <person name="Petersen C."/>
        </authorList>
    </citation>
    <scope>NUCLEOTIDE SEQUENCE</scope>
    <source>
        <strain evidence="4">IBT 29864</strain>
    </source>
</reference>
<dbReference type="InterPro" id="IPR015422">
    <property type="entry name" value="PyrdxlP-dep_Trfase_small"/>
</dbReference>
<dbReference type="Pfam" id="PF00202">
    <property type="entry name" value="Aminotran_3"/>
    <property type="match status" value="2"/>
</dbReference>
<proteinExistence type="inferred from homology"/>
<dbReference type="GeneID" id="81439675"/>
<reference evidence="4" key="2">
    <citation type="journal article" date="2023" name="IMA Fungus">
        <title>Comparative genomic study of the Penicillium genus elucidates a diverse pangenome and 15 lateral gene transfer events.</title>
        <authorList>
            <person name="Petersen C."/>
            <person name="Sorensen T."/>
            <person name="Nielsen M.R."/>
            <person name="Sondergaard T.E."/>
            <person name="Sorensen J.L."/>
            <person name="Fitzpatrick D.A."/>
            <person name="Frisvad J.C."/>
            <person name="Nielsen K.L."/>
        </authorList>
    </citation>
    <scope>NUCLEOTIDE SEQUENCE</scope>
    <source>
        <strain evidence="4">IBT 29864</strain>
    </source>
</reference>
<organism evidence="4 5">
    <name type="scientific">Penicillium cataractarum</name>
    <dbReference type="NCBI Taxonomy" id="2100454"/>
    <lineage>
        <taxon>Eukaryota</taxon>
        <taxon>Fungi</taxon>
        <taxon>Dikarya</taxon>
        <taxon>Ascomycota</taxon>
        <taxon>Pezizomycotina</taxon>
        <taxon>Eurotiomycetes</taxon>
        <taxon>Eurotiomycetidae</taxon>
        <taxon>Eurotiales</taxon>
        <taxon>Aspergillaceae</taxon>
        <taxon>Penicillium</taxon>
    </lineage>
</organism>
<dbReference type="Gene3D" id="3.40.640.10">
    <property type="entry name" value="Type I PLP-dependent aspartate aminotransferase-like (Major domain)"/>
    <property type="match status" value="1"/>
</dbReference>
<dbReference type="InterPro" id="IPR005814">
    <property type="entry name" value="Aminotrans_3"/>
</dbReference>
<comment type="similarity">
    <text evidence="3">Belongs to the class-III pyridoxal-phosphate-dependent aminotransferase family.</text>
</comment>
<gene>
    <name evidence="4" type="ORF">N7496_007567</name>
</gene>
<keyword evidence="2 3" id="KW-0663">Pyridoxal phosphate</keyword>
<name>A0A9W9S502_9EURO</name>
<dbReference type="Proteomes" id="UP001147782">
    <property type="component" value="Unassembled WGS sequence"/>
</dbReference>
<dbReference type="GO" id="GO:0030170">
    <property type="term" value="F:pyridoxal phosphate binding"/>
    <property type="evidence" value="ECO:0007669"/>
    <property type="project" value="InterPro"/>
</dbReference>
<evidence type="ECO:0000313" key="5">
    <source>
        <dbReference type="Proteomes" id="UP001147782"/>
    </source>
</evidence>
<accession>A0A9W9S502</accession>
<dbReference type="SUPFAM" id="SSF53383">
    <property type="entry name" value="PLP-dependent transferases"/>
    <property type="match status" value="1"/>
</dbReference>
<dbReference type="RefSeq" id="XP_056555909.1">
    <property type="nucleotide sequence ID" value="XM_056700496.1"/>
</dbReference>
<sequence length="437" mass="47487">MTSLSKMPGMSAQPNWTTALAAHHFSLVQEFIRSNPQSQEAFQQAQLILPGGNTRSVLNATPFPLSIESAQDAFVTSVDGKRYLDFVSDFSAGLFGHSHPEISHAVETAVNYGFSLGAVTRKEAKLASTIQERFVSIEQIRFCNSGTEANIYAIATSMAFTKRSKILVFSHGYHGGVLSFGAGNQALNIPHDFAIGVFDNIEKTRSLISRDLAAILVEPMQSAGGMRVASREFLSFLRTAADETGAILIFDEVVTSRLHYNGLQGYHGIKPDMTTLGKYLGGGLPFGAFGGREDIMSQFNPTSSISSESKLLQHSGTFNNNVFTMSAALAASKIVTPEEIQRINNLGDRLRERGNQISHEAGFGSELMIIGFGSCVGLYFANDPDGILRDCFYFSLLRAGIMIGRRGFLMLNFAHTDVLIERTLVALQDCIGVIQGL</sequence>
<dbReference type="InterPro" id="IPR015424">
    <property type="entry name" value="PyrdxlP-dep_Trfase"/>
</dbReference>
<evidence type="ECO:0000256" key="1">
    <source>
        <dbReference type="ARBA" id="ARBA00001933"/>
    </source>
</evidence>
<dbReference type="EMBL" id="JAPZBS010000005">
    <property type="protein sequence ID" value="KAJ5371475.1"/>
    <property type="molecule type" value="Genomic_DNA"/>
</dbReference>
<dbReference type="Gene3D" id="3.90.1150.10">
    <property type="entry name" value="Aspartate Aminotransferase, domain 1"/>
    <property type="match status" value="1"/>
</dbReference>
<dbReference type="AlphaFoldDB" id="A0A9W9S502"/>
<evidence type="ECO:0000256" key="3">
    <source>
        <dbReference type="RuleBase" id="RU003560"/>
    </source>
</evidence>
<dbReference type="PANTHER" id="PTHR43713">
    <property type="entry name" value="GLUTAMATE-1-SEMIALDEHYDE 2,1-AMINOMUTASE"/>
    <property type="match status" value="1"/>
</dbReference>
<evidence type="ECO:0008006" key="6">
    <source>
        <dbReference type="Google" id="ProtNLM"/>
    </source>
</evidence>
<dbReference type="PANTHER" id="PTHR43713:SF3">
    <property type="entry name" value="GLUTAMATE-1-SEMIALDEHYDE 2,1-AMINOMUTASE 1, CHLOROPLASTIC-RELATED"/>
    <property type="match status" value="1"/>
</dbReference>
<evidence type="ECO:0000256" key="2">
    <source>
        <dbReference type="ARBA" id="ARBA00022898"/>
    </source>
</evidence>
<comment type="cofactor">
    <cofactor evidence="1">
        <name>pyridoxal 5'-phosphate</name>
        <dbReference type="ChEBI" id="CHEBI:597326"/>
    </cofactor>
</comment>
<evidence type="ECO:0000313" key="4">
    <source>
        <dbReference type="EMBL" id="KAJ5371475.1"/>
    </source>
</evidence>
<dbReference type="OrthoDB" id="425114at2759"/>
<dbReference type="InterPro" id="IPR015421">
    <property type="entry name" value="PyrdxlP-dep_Trfase_major"/>
</dbReference>
<dbReference type="GO" id="GO:0008483">
    <property type="term" value="F:transaminase activity"/>
    <property type="evidence" value="ECO:0007669"/>
    <property type="project" value="InterPro"/>
</dbReference>
<protein>
    <recommendedName>
        <fullName evidence="6">Glutamate-1-semialdehyde 2,1-aminomutase</fullName>
    </recommendedName>
</protein>
<comment type="caution">
    <text evidence="4">The sequence shown here is derived from an EMBL/GenBank/DDBJ whole genome shotgun (WGS) entry which is preliminary data.</text>
</comment>
<keyword evidence="5" id="KW-1185">Reference proteome</keyword>